<dbReference type="InterPro" id="IPR016194">
    <property type="entry name" value="SPOC-like_C_dom_sf"/>
</dbReference>
<dbReference type="AlphaFoldDB" id="A0A0N1NWA6"/>
<keyword evidence="14 20" id="KW-0238">DNA-binding</keyword>
<dbReference type="GO" id="GO:0006303">
    <property type="term" value="P:double-strand break repair via nonhomologous end joining"/>
    <property type="evidence" value="ECO:0007669"/>
    <property type="project" value="InterPro"/>
</dbReference>
<evidence type="ECO:0000256" key="5">
    <source>
        <dbReference type="ARBA" id="ARBA00012551"/>
    </source>
</evidence>
<dbReference type="Gene3D" id="1.10.1600.10">
    <property type="match status" value="1"/>
</dbReference>
<evidence type="ECO:0000256" key="19">
    <source>
        <dbReference type="ARBA" id="ARBA00047995"/>
    </source>
</evidence>
<dbReference type="PANTHER" id="PTHR12604">
    <property type="entry name" value="KU AUTOANTIGEN DNA HELICASE"/>
    <property type="match status" value="1"/>
</dbReference>
<dbReference type="Pfam" id="PF08785">
    <property type="entry name" value="Ku_PK_bind"/>
    <property type="match status" value="1"/>
</dbReference>
<dbReference type="InterPro" id="IPR024193">
    <property type="entry name" value="Ku80"/>
</dbReference>
<evidence type="ECO:0000313" key="23">
    <source>
        <dbReference type="EMBL" id="KPI34965.1"/>
    </source>
</evidence>
<dbReference type="RefSeq" id="XP_017994928.1">
    <property type="nucleotide sequence ID" value="XM_018140844.1"/>
</dbReference>
<dbReference type="InterPro" id="IPR036465">
    <property type="entry name" value="vWFA_dom_sf"/>
</dbReference>
<evidence type="ECO:0000256" key="21">
    <source>
        <dbReference type="SAM" id="MobiDB-lite"/>
    </source>
</evidence>
<keyword evidence="8 20" id="KW-0547">Nucleotide-binding</keyword>
<evidence type="ECO:0000256" key="6">
    <source>
        <dbReference type="ARBA" id="ARBA00021792"/>
    </source>
</evidence>
<protein>
    <recommendedName>
        <fullName evidence="6 20">ATP-dependent DNA helicase II subunit 2</fullName>
        <ecNumber evidence="5 20">3.6.4.12</ecNumber>
    </recommendedName>
</protein>
<keyword evidence="15 20" id="KW-0233">DNA recombination</keyword>
<evidence type="ECO:0000256" key="13">
    <source>
        <dbReference type="ARBA" id="ARBA00022895"/>
    </source>
</evidence>
<evidence type="ECO:0000313" key="24">
    <source>
        <dbReference type="Proteomes" id="UP000038010"/>
    </source>
</evidence>
<evidence type="ECO:0000256" key="10">
    <source>
        <dbReference type="ARBA" id="ARBA00022801"/>
    </source>
</evidence>
<evidence type="ECO:0000256" key="20">
    <source>
        <dbReference type="PIRNR" id="PIRNR016570"/>
    </source>
</evidence>
<dbReference type="GO" id="GO:0016887">
    <property type="term" value="F:ATP hydrolysis activity"/>
    <property type="evidence" value="ECO:0007669"/>
    <property type="project" value="RHEA"/>
</dbReference>
<dbReference type="Gene3D" id="1.25.40.240">
    <property type="entry name" value="Ku, C-terminal domain"/>
    <property type="match status" value="1"/>
</dbReference>
<evidence type="ECO:0000256" key="15">
    <source>
        <dbReference type="ARBA" id="ARBA00023172"/>
    </source>
</evidence>
<organism evidence="23 24">
    <name type="scientific">Cyphellophora attinorum</name>
    <dbReference type="NCBI Taxonomy" id="1664694"/>
    <lineage>
        <taxon>Eukaryota</taxon>
        <taxon>Fungi</taxon>
        <taxon>Dikarya</taxon>
        <taxon>Ascomycota</taxon>
        <taxon>Pezizomycotina</taxon>
        <taxon>Eurotiomycetes</taxon>
        <taxon>Chaetothyriomycetidae</taxon>
        <taxon>Chaetothyriales</taxon>
        <taxon>Cyphellophoraceae</taxon>
        <taxon>Cyphellophora</taxon>
    </lineage>
</organism>
<evidence type="ECO:0000256" key="3">
    <source>
        <dbReference type="ARBA" id="ARBA00007726"/>
    </source>
</evidence>
<accession>A0A0N1NWA6</accession>
<dbReference type="PIRSF" id="PIRSF016570">
    <property type="entry name" value="Ku80"/>
    <property type="match status" value="1"/>
</dbReference>
<keyword evidence="17 20" id="KW-0539">Nucleus</keyword>
<keyword evidence="13" id="KW-0779">Telomere</keyword>
<evidence type="ECO:0000256" key="8">
    <source>
        <dbReference type="ARBA" id="ARBA00022741"/>
    </source>
</evidence>
<dbReference type="FunFam" id="3.40.50.410:FF:000073">
    <property type="entry name" value="ATP-dependent DNA helicase II subunit 2"/>
    <property type="match status" value="1"/>
</dbReference>
<feature type="compositionally biased region" description="Acidic residues" evidence="21">
    <location>
        <begin position="699"/>
        <end position="711"/>
    </location>
</feature>
<keyword evidence="24" id="KW-1185">Reference proteome</keyword>
<dbReference type="EC" id="3.6.4.12" evidence="5 20"/>
<comment type="function">
    <text evidence="18">Single-stranded DNA-dependent ATP-dependent helicase. Involved in non-homologous end joining (NHEJ) DNA double strand break repair. DNA-binding is sequence-independent but has a high affinity to nicks in double-stranded DNA and to the ends of duplex DNA. Binds to naturally occurring chromosomal ends, and therefore provides chromosomal end protection. Required also for telomere recombination to repair telomeric ends in the absence of telomerase. KU70, of the KU70/KU80 heterodimer, binds to the stem loop of TLC1, the RNA component of telomerase. Involved in telomere maintenance. Interacts with telomeric repeats and subtelomeric sequences thereby controlling telomere length and protecting against subtelomeric rearrangement. Maintains telomeric chromatin, which is involved in silencing the expression of genes located at the telomere. Required for mating-type switching.</text>
</comment>
<dbReference type="Gene3D" id="3.40.50.410">
    <property type="entry name" value="von Willebrand factor, type A domain"/>
    <property type="match status" value="1"/>
</dbReference>
<dbReference type="GO" id="GO:0000781">
    <property type="term" value="C:chromosome, telomeric region"/>
    <property type="evidence" value="ECO:0007669"/>
    <property type="project" value="UniProtKB-SubCell"/>
</dbReference>
<dbReference type="Gene3D" id="2.40.290.10">
    <property type="match status" value="1"/>
</dbReference>
<dbReference type="FunFam" id="1.10.1600.10:FF:000002">
    <property type="entry name" value="X-ray repair cross-complementing protein 5"/>
    <property type="match status" value="1"/>
</dbReference>
<dbReference type="GO" id="GO:0000723">
    <property type="term" value="P:telomere maintenance"/>
    <property type="evidence" value="ECO:0007669"/>
    <property type="project" value="InterPro"/>
</dbReference>
<keyword evidence="7" id="KW-0158">Chromosome</keyword>
<gene>
    <name evidence="23" type="ORF">AB675_11953</name>
</gene>
<dbReference type="InterPro" id="IPR036494">
    <property type="entry name" value="Ku_C_sf"/>
</dbReference>
<evidence type="ECO:0000256" key="17">
    <source>
        <dbReference type="ARBA" id="ARBA00023242"/>
    </source>
</evidence>
<dbReference type="PANTHER" id="PTHR12604:SF4">
    <property type="entry name" value="X-RAY REPAIR CROSS-COMPLEMENTING PROTEIN 5"/>
    <property type="match status" value="1"/>
</dbReference>
<dbReference type="STRING" id="1664694.A0A0N1NWA6"/>
<dbReference type="SMART" id="SM00559">
    <property type="entry name" value="Ku78"/>
    <property type="match status" value="1"/>
</dbReference>
<keyword evidence="12 20" id="KW-0067">ATP-binding</keyword>
<dbReference type="PROSITE" id="PS50234">
    <property type="entry name" value="VWFA"/>
    <property type="match status" value="1"/>
</dbReference>
<dbReference type="EMBL" id="LFJN01000046">
    <property type="protein sequence ID" value="KPI34965.1"/>
    <property type="molecule type" value="Genomic_DNA"/>
</dbReference>
<name>A0A0N1NWA6_9EURO</name>
<evidence type="ECO:0000256" key="16">
    <source>
        <dbReference type="ARBA" id="ARBA00023204"/>
    </source>
</evidence>
<proteinExistence type="inferred from homology"/>
<keyword evidence="16 20" id="KW-0234">DNA repair</keyword>
<keyword evidence="10 20" id="KW-0378">Hydrolase</keyword>
<comment type="caution">
    <text evidence="23">The sequence shown here is derived from an EMBL/GenBank/DDBJ whole genome shotgun (WGS) entry which is preliminary data.</text>
</comment>
<dbReference type="Pfam" id="PF02735">
    <property type="entry name" value="Ku"/>
    <property type="match status" value="1"/>
</dbReference>
<feature type="region of interest" description="Disordered" evidence="21">
    <location>
        <begin position="694"/>
        <end position="720"/>
    </location>
</feature>
<comment type="subcellular location">
    <subcellularLocation>
        <location evidence="2">Chromosome</location>
        <location evidence="2">Telomere</location>
    </subcellularLocation>
    <subcellularLocation>
        <location evidence="1 20">Nucleus</location>
    </subcellularLocation>
</comment>
<evidence type="ECO:0000256" key="4">
    <source>
        <dbReference type="ARBA" id="ARBA00011584"/>
    </source>
</evidence>
<dbReference type="SUPFAM" id="SSF101420">
    <property type="entry name" value="C-terminal domain of Ku80"/>
    <property type="match status" value="1"/>
</dbReference>
<dbReference type="GO" id="GO:0042162">
    <property type="term" value="F:telomeric DNA binding"/>
    <property type="evidence" value="ECO:0007669"/>
    <property type="project" value="InterPro"/>
</dbReference>
<dbReference type="InterPro" id="IPR014893">
    <property type="entry name" value="Ku_PK_bind"/>
</dbReference>
<dbReference type="CDD" id="cd00873">
    <property type="entry name" value="KU80"/>
    <property type="match status" value="1"/>
</dbReference>
<evidence type="ECO:0000256" key="9">
    <source>
        <dbReference type="ARBA" id="ARBA00022763"/>
    </source>
</evidence>
<dbReference type="GO" id="GO:0006310">
    <property type="term" value="P:DNA recombination"/>
    <property type="evidence" value="ECO:0007669"/>
    <property type="project" value="UniProtKB-KW"/>
</dbReference>
<dbReference type="GO" id="GO:0003690">
    <property type="term" value="F:double-stranded DNA binding"/>
    <property type="evidence" value="ECO:0007669"/>
    <property type="project" value="TreeGrafter"/>
</dbReference>
<reference evidence="23 24" key="1">
    <citation type="submission" date="2015-06" db="EMBL/GenBank/DDBJ databases">
        <title>Draft genome of the ant-associated black yeast Phialophora attae CBS 131958.</title>
        <authorList>
            <person name="Moreno L.F."/>
            <person name="Stielow B.J."/>
            <person name="de Hoog S."/>
            <person name="Vicente V.A."/>
            <person name="Weiss V.A."/>
            <person name="de Vries M."/>
            <person name="Cruz L.M."/>
            <person name="Souza E.M."/>
        </authorList>
    </citation>
    <scope>NUCLEOTIDE SEQUENCE [LARGE SCALE GENOMIC DNA]</scope>
    <source>
        <strain evidence="23 24">CBS 131958</strain>
    </source>
</reference>
<dbReference type="GeneID" id="28732725"/>
<evidence type="ECO:0000256" key="11">
    <source>
        <dbReference type="ARBA" id="ARBA00022806"/>
    </source>
</evidence>
<sequence>MADKEATVFVVDVARSMGVRSSGREDSDLDWSLRYIWDKISTIVGTGRKTLLAGVVGMGTDKTNVGDDMKDDESYQHISILQPISQILLPDLQRLPRILKPSNTDNRDILSGIIVGLDAIMKHCKQLKYKKKLIVVTNGLGAMDDDDVEDTAEQLKKNDVELLLLGIDFDDPEYGFKEEDKSPEKAQNERTLRKLCDLCGGRYATMQEAIEGLAIPEVKQTRPTPTYKGYLRLGDNENYDTAVTIDVERYFRVSVRKAPTASSFAIKAQADGDDGLADVAHKYNYFVKDATRGDGQKNVEREDLAKGYEYGRTAVHISESDENITKLETFQSYDIMAFIPAEKLERYMIMDNTNMLVAPRGNDKAALALSSFIRALYELGSLAVARFVKKDGAEPALTLLSPHIEPDFECIIENILPFAEDARKYRFPPLDRVFKVSGEVVKEHYRLPKDDLLDAMSDFVDSMSLYQPGEAADGSDDIEHLPIEDTYSPVLHTIEGAIKYRAVHPDLPLPPKPELFASYSSQPAHLQSAAKPALDHLIKVANVKKIPPKQRGRRSKRESAKPIGDLDVDALFNTTNGHSSKKTISADNAIPEYKRAMDRAETEDQHRDLTQQMFSLVEHLVKKSFGDSNYARAVEMLGVVREELYENERAGMWREFLTGFRDKVKGGKLGGDREEFWWAVRKAKLGLIMKDEGRRRGEEDEEVRDGAEQGEADAFWSGRT</sequence>
<keyword evidence="9 20" id="KW-0227">DNA damage</keyword>
<evidence type="ECO:0000256" key="2">
    <source>
        <dbReference type="ARBA" id="ARBA00004574"/>
    </source>
</evidence>
<evidence type="ECO:0000259" key="22">
    <source>
        <dbReference type="PROSITE" id="PS50234"/>
    </source>
</evidence>
<evidence type="ECO:0000256" key="18">
    <source>
        <dbReference type="ARBA" id="ARBA00024890"/>
    </source>
</evidence>
<evidence type="ECO:0000256" key="14">
    <source>
        <dbReference type="ARBA" id="ARBA00023125"/>
    </source>
</evidence>
<dbReference type="OrthoDB" id="30826at2759"/>
<dbReference type="Pfam" id="PF03731">
    <property type="entry name" value="Ku_N"/>
    <property type="match status" value="1"/>
</dbReference>
<evidence type="ECO:0000256" key="12">
    <source>
        <dbReference type="ARBA" id="ARBA00022840"/>
    </source>
</evidence>
<dbReference type="SUPFAM" id="SSF53300">
    <property type="entry name" value="vWA-like"/>
    <property type="match status" value="1"/>
</dbReference>
<dbReference type="GO" id="GO:0003684">
    <property type="term" value="F:damaged DNA binding"/>
    <property type="evidence" value="ECO:0007669"/>
    <property type="project" value="InterPro"/>
</dbReference>
<dbReference type="InterPro" id="IPR002035">
    <property type="entry name" value="VWF_A"/>
</dbReference>
<dbReference type="Proteomes" id="UP000038010">
    <property type="component" value="Unassembled WGS sequence"/>
</dbReference>
<dbReference type="GO" id="GO:0043564">
    <property type="term" value="C:Ku70:Ku80 complex"/>
    <property type="evidence" value="ECO:0007669"/>
    <property type="project" value="InterPro"/>
</dbReference>
<dbReference type="InterPro" id="IPR005161">
    <property type="entry name" value="Ku_N"/>
</dbReference>
<evidence type="ECO:0000256" key="1">
    <source>
        <dbReference type="ARBA" id="ARBA00004123"/>
    </source>
</evidence>
<keyword evidence="11 20" id="KW-0347">Helicase</keyword>
<dbReference type="GO" id="GO:0003678">
    <property type="term" value="F:DNA helicase activity"/>
    <property type="evidence" value="ECO:0007669"/>
    <property type="project" value="UniProtKB-EC"/>
</dbReference>
<evidence type="ECO:0000256" key="7">
    <source>
        <dbReference type="ARBA" id="ARBA00022454"/>
    </source>
</evidence>
<feature type="domain" description="VWFA" evidence="22">
    <location>
        <begin position="6"/>
        <end position="167"/>
    </location>
</feature>
<dbReference type="GO" id="GO:0005524">
    <property type="term" value="F:ATP binding"/>
    <property type="evidence" value="ECO:0007669"/>
    <property type="project" value="UniProtKB-UniRule"/>
</dbReference>
<dbReference type="SUPFAM" id="SSF100939">
    <property type="entry name" value="SPOC domain-like"/>
    <property type="match status" value="1"/>
</dbReference>
<dbReference type="VEuPathDB" id="FungiDB:AB675_11953"/>
<dbReference type="InterPro" id="IPR006164">
    <property type="entry name" value="DNA_bd_Ku70/Ku80"/>
</dbReference>
<comment type="catalytic activity">
    <reaction evidence="19 20">
        <text>ATP + H2O = ADP + phosphate + H(+)</text>
        <dbReference type="Rhea" id="RHEA:13065"/>
        <dbReference type="ChEBI" id="CHEBI:15377"/>
        <dbReference type="ChEBI" id="CHEBI:15378"/>
        <dbReference type="ChEBI" id="CHEBI:30616"/>
        <dbReference type="ChEBI" id="CHEBI:43474"/>
        <dbReference type="ChEBI" id="CHEBI:456216"/>
        <dbReference type="EC" id="3.6.4.12"/>
    </reaction>
</comment>
<comment type="similarity">
    <text evidence="3 20">Belongs to the ku80 family.</text>
</comment>
<comment type="subunit">
    <text evidence="4">Heterodimer of Ku70 and Ku80.</text>
</comment>